<sequence length="161" mass="17737">MNARLSPMSGALLLLLSLNGCAQNQALAPPPGGEQVSIVVKVPQNLAAEPMQVMYRSEKCPIKRSGPDWTTYEEDGYLSTTVQPQQQGQSDLYEAKLPINGGSRCQWQLSNVTFGVTYANTTHFVRIPRHPDTQPTNIRTLVPRSFGQAVGAQRRRFALLV</sequence>
<protein>
    <recommendedName>
        <fullName evidence="4">Lipoprotein</fullName>
    </recommendedName>
</protein>
<gene>
    <name evidence="2" type="ORF">PVE_R1G2660</name>
</gene>
<evidence type="ECO:0000313" key="2">
    <source>
        <dbReference type="EMBL" id="SBW80544.1"/>
    </source>
</evidence>
<dbReference type="AlphaFoldDB" id="A0A1D3JWV5"/>
<keyword evidence="1" id="KW-0732">Signal</keyword>
<evidence type="ECO:0008006" key="4">
    <source>
        <dbReference type="Google" id="ProtNLM"/>
    </source>
</evidence>
<accession>A0A1D3JWV5</accession>
<reference evidence="3" key="1">
    <citation type="submission" date="2016-07" db="EMBL/GenBank/DDBJ databases">
        <authorList>
            <person name="Florea S."/>
            <person name="Webb J.S."/>
            <person name="Jaromczyk J."/>
            <person name="Schardl C.L."/>
        </authorList>
    </citation>
    <scope>NUCLEOTIDE SEQUENCE [LARGE SCALE GENOMIC DNA]</scope>
    <source>
        <strain evidence="3">1YdBTEX2</strain>
    </source>
</reference>
<feature type="signal peptide" evidence="1">
    <location>
        <begin position="1"/>
        <end position="22"/>
    </location>
</feature>
<organism evidence="2 3">
    <name type="scientific">Pseudomonas veronii 1YdBTEX2</name>
    <dbReference type="NCBI Taxonomy" id="1295141"/>
    <lineage>
        <taxon>Bacteria</taxon>
        <taxon>Pseudomonadati</taxon>
        <taxon>Pseudomonadota</taxon>
        <taxon>Gammaproteobacteria</taxon>
        <taxon>Pseudomonadales</taxon>
        <taxon>Pseudomonadaceae</taxon>
        <taxon>Pseudomonas</taxon>
    </lineage>
</organism>
<dbReference type="Proteomes" id="UP000245431">
    <property type="component" value="Chromosome PVE_r1"/>
</dbReference>
<dbReference type="EMBL" id="LT599583">
    <property type="protein sequence ID" value="SBW80544.1"/>
    <property type="molecule type" value="Genomic_DNA"/>
</dbReference>
<name>A0A1D3JWV5_PSEVE</name>
<feature type="chain" id="PRO_5008916217" description="Lipoprotein" evidence="1">
    <location>
        <begin position="23"/>
        <end position="161"/>
    </location>
</feature>
<evidence type="ECO:0000313" key="3">
    <source>
        <dbReference type="Proteomes" id="UP000245431"/>
    </source>
</evidence>
<proteinExistence type="predicted"/>
<evidence type="ECO:0000256" key="1">
    <source>
        <dbReference type="SAM" id="SignalP"/>
    </source>
</evidence>